<dbReference type="AlphaFoldDB" id="A0AAW1CCX5"/>
<evidence type="ECO:0000313" key="2">
    <source>
        <dbReference type="Proteomes" id="UP001474421"/>
    </source>
</evidence>
<keyword evidence="2" id="KW-1185">Reference proteome</keyword>
<comment type="caution">
    <text evidence="1">The sequence shown here is derived from an EMBL/GenBank/DDBJ whole genome shotgun (WGS) entry which is preliminary data.</text>
</comment>
<proteinExistence type="predicted"/>
<name>A0AAW1CCX5_CROAD</name>
<evidence type="ECO:0000313" key="1">
    <source>
        <dbReference type="EMBL" id="KAK9412205.1"/>
    </source>
</evidence>
<protein>
    <submittedName>
        <fullName evidence="1">Uncharacterized protein</fullName>
    </submittedName>
</protein>
<reference evidence="1 2" key="1">
    <citation type="journal article" date="2024" name="Proc. Natl. Acad. Sci. U.S.A.">
        <title>The genetic regulatory architecture and epigenomic basis for age-related changes in rattlesnake venom.</title>
        <authorList>
            <person name="Hogan M.P."/>
            <person name="Holding M.L."/>
            <person name="Nystrom G.S."/>
            <person name="Colston T.J."/>
            <person name="Bartlett D.A."/>
            <person name="Mason A.J."/>
            <person name="Ellsworth S.A."/>
            <person name="Rautsaw R.M."/>
            <person name="Lawrence K.C."/>
            <person name="Strickland J.L."/>
            <person name="He B."/>
            <person name="Fraser P."/>
            <person name="Margres M.J."/>
            <person name="Gilbert D.M."/>
            <person name="Gibbs H.L."/>
            <person name="Parkinson C.L."/>
            <person name="Rokyta D.R."/>
        </authorList>
    </citation>
    <scope>NUCLEOTIDE SEQUENCE [LARGE SCALE GENOMIC DNA]</scope>
    <source>
        <strain evidence="1">DRR0105</strain>
    </source>
</reference>
<organism evidence="1 2">
    <name type="scientific">Crotalus adamanteus</name>
    <name type="common">Eastern diamondback rattlesnake</name>
    <dbReference type="NCBI Taxonomy" id="8729"/>
    <lineage>
        <taxon>Eukaryota</taxon>
        <taxon>Metazoa</taxon>
        <taxon>Chordata</taxon>
        <taxon>Craniata</taxon>
        <taxon>Vertebrata</taxon>
        <taxon>Euteleostomi</taxon>
        <taxon>Lepidosauria</taxon>
        <taxon>Squamata</taxon>
        <taxon>Bifurcata</taxon>
        <taxon>Unidentata</taxon>
        <taxon>Episquamata</taxon>
        <taxon>Toxicofera</taxon>
        <taxon>Serpentes</taxon>
        <taxon>Colubroidea</taxon>
        <taxon>Viperidae</taxon>
        <taxon>Crotalinae</taxon>
        <taxon>Crotalus</taxon>
    </lineage>
</organism>
<accession>A0AAW1CCX5</accession>
<dbReference type="Proteomes" id="UP001474421">
    <property type="component" value="Unassembled WGS sequence"/>
</dbReference>
<gene>
    <name evidence="1" type="ORF">NXF25_003380</name>
</gene>
<sequence length="41" mass="4324">MPDTASQGGSPSSLRLLFKALASIPLAPLPPRVNFLMAVCR</sequence>
<dbReference type="EMBL" id="JAOTOJ010000001">
    <property type="protein sequence ID" value="KAK9412205.1"/>
    <property type="molecule type" value="Genomic_DNA"/>
</dbReference>